<evidence type="ECO:0000259" key="1">
    <source>
        <dbReference type="PROSITE" id="PS51201"/>
    </source>
</evidence>
<dbReference type="InterPro" id="IPR003148">
    <property type="entry name" value="RCK_N"/>
</dbReference>
<dbReference type="InterPro" id="IPR050721">
    <property type="entry name" value="Trk_Ktr_HKT_K-transport"/>
</dbReference>
<gene>
    <name evidence="3" type="ORF">METZ01_LOCUS367459</name>
</gene>
<dbReference type="Pfam" id="PF02080">
    <property type="entry name" value="TrkA_C"/>
    <property type="match status" value="1"/>
</dbReference>
<protein>
    <recommendedName>
        <fullName evidence="4">RCK N-terminal domain-containing protein</fullName>
    </recommendedName>
</protein>
<dbReference type="PROSITE" id="PS51202">
    <property type="entry name" value="RCK_C"/>
    <property type="match status" value="1"/>
</dbReference>
<accession>A0A382SYR0</accession>
<name>A0A382SYR0_9ZZZZ</name>
<dbReference type="InterPro" id="IPR006037">
    <property type="entry name" value="RCK_C"/>
</dbReference>
<evidence type="ECO:0000259" key="2">
    <source>
        <dbReference type="PROSITE" id="PS51202"/>
    </source>
</evidence>
<dbReference type="EMBL" id="UINC01132345">
    <property type="protein sequence ID" value="SVD14605.1"/>
    <property type="molecule type" value="Genomic_DNA"/>
</dbReference>
<feature type="domain" description="RCK C-terminal" evidence="2">
    <location>
        <begin position="88"/>
        <end position="172"/>
    </location>
</feature>
<dbReference type="Pfam" id="PF02254">
    <property type="entry name" value="TrkA_N"/>
    <property type="match status" value="2"/>
</dbReference>
<sequence>AVGDLDDPEAFRNVRVEQSAMVVATGKDEANANIAFTVRELADNKVRVVTLAKSEASIDILELAGSRNVIRLGEMMGQFLARRTIGNDALAHVIGHFDELLIAEAMVVGTPLVDKTLAECNFREMSHTSVVGVWDRGQYKGAGPDTKLSESTVLVLAGSKDMIQNYNQLFCIYQTEESHVVIIGGGRVGRATARALAKRGLRYTIIEELPERIRNKKYYVEGSAARIEVLEEAKIREASTVIITTGQDDTNIYLTIYCRKLCPEIQVISRANTERNVGTLHRAGADFVASYASMGANIIFNLLKHS</sequence>
<dbReference type="AlphaFoldDB" id="A0A382SYR0"/>
<feature type="non-terminal residue" evidence="3">
    <location>
        <position position="306"/>
    </location>
</feature>
<dbReference type="SUPFAM" id="SSF116726">
    <property type="entry name" value="TrkA C-terminal domain-like"/>
    <property type="match status" value="1"/>
</dbReference>
<dbReference type="Gene3D" id="3.40.50.720">
    <property type="entry name" value="NAD(P)-binding Rossmann-like Domain"/>
    <property type="match status" value="2"/>
</dbReference>
<evidence type="ECO:0008006" key="4">
    <source>
        <dbReference type="Google" id="ProtNLM"/>
    </source>
</evidence>
<dbReference type="InterPro" id="IPR036721">
    <property type="entry name" value="RCK_C_sf"/>
</dbReference>
<proteinExistence type="predicted"/>
<evidence type="ECO:0000313" key="3">
    <source>
        <dbReference type="EMBL" id="SVD14605.1"/>
    </source>
</evidence>
<organism evidence="3">
    <name type="scientific">marine metagenome</name>
    <dbReference type="NCBI Taxonomy" id="408172"/>
    <lineage>
        <taxon>unclassified sequences</taxon>
        <taxon>metagenomes</taxon>
        <taxon>ecological metagenomes</taxon>
    </lineage>
</organism>
<dbReference type="SUPFAM" id="SSF51735">
    <property type="entry name" value="NAD(P)-binding Rossmann-fold domains"/>
    <property type="match status" value="2"/>
</dbReference>
<reference evidence="3" key="1">
    <citation type="submission" date="2018-05" db="EMBL/GenBank/DDBJ databases">
        <authorList>
            <person name="Lanie J.A."/>
            <person name="Ng W.-L."/>
            <person name="Kazmierczak K.M."/>
            <person name="Andrzejewski T.M."/>
            <person name="Davidsen T.M."/>
            <person name="Wayne K.J."/>
            <person name="Tettelin H."/>
            <person name="Glass J.I."/>
            <person name="Rusch D."/>
            <person name="Podicherti R."/>
            <person name="Tsui H.-C.T."/>
            <person name="Winkler M.E."/>
        </authorList>
    </citation>
    <scope>NUCLEOTIDE SEQUENCE</scope>
</reference>
<dbReference type="PROSITE" id="PS51201">
    <property type="entry name" value="RCK_N"/>
    <property type="match status" value="1"/>
</dbReference>
<feature type="non-terminal residue" evidence="3">
    <location>
        <position position="1"/>
    </location>
</feature>
<dbReference type="InterPro" id="IPR036291">
    <property type="entry name" value="NAD(P)-bd_dom_sf"/>
</dbReference>
<dbReference type="GO" id="GO:0008324">
    <property type="term" value="F:monoatomic cation transmembrane transporter activity"/>
    <property type="evidence" value="ECO:0007669"/>
    <property type="project" value="InterPro"/>
</dbReference>
<dbReference type="PANTHER" id="PTHR43833">
    <property type="entry name" value="POTASSIUM CHANNEL PROTEIN 2-RELATED-RELATED"/>
    <property type="match status" value="1"/>
</dbReference>
<dbReference type="Gene3D" id="3.30.70.1450">
    <property type="entry name" value="Regulator of K+ conductance, C-terminal domain"/>
    <property type="match status" value="1"/>
</dbReference>
<feature type="domain" description="RCK N-terminal" evidence="1">
    <location>
        <begin position="177"/>
        <end position="290"/>
    </location>
</feature>
<dbReference type="GO" id="GO:0006813">
    <property type="term" value="P:potassium ion transport"/>
    <property type="evidence" value="ECO:0007669"/>
    <property type="project" value="InterPro"/>
</dbReference>